<keyword evidence="9" id="KW-0206">Cytoskeleton</keyword>
<reference evidence="15 16" key="1">
    <citation type="journal article" date="2024" name="Proc. Natl. Acad. Sci. U.S.A.">
        <title>The genetic regulatory architecture and epigenomic basis for age-related changes in rattlesnake venom.</title>
        <authorList>
            <person name="Hogan M.P."/>
            <person name="Holding M.L."/>
            <person name="Nystrom G.S."/>
            <person name="Colston T.J."/>
            <person name="Bartlett D.A."/>
            <person name="Mason A.J."/>
            <person name="Ellsworth S.A."/>
            <person name="Rautsaw R.M."/>
            <person name="Lawrence K.C."/>
            <person name="Strickland J.L."/>
            <person name="He B."/>
            <person name="Fraser P."/>
            <person name="Margres M.J."/>
            <person name="Gilbert D.M."/>
            <person name="Gibbs H.L."/>
            <person name="Parkinson C.L."/>
            <person name="Rokyta D.R."/>
        </authorList>
    </citation>
    <scope>NUCLEOTIDE SEQUENCE [LARGE SCALE GENOMIC DNA]</scope>
    <source>
        <strain evidence="15">DRR0105</strain>
    </source>
</reference>
<feature type="domain" description="C2H2-type" evidence="14">
    <location>
        <begin position="326"/>
        <end position="354"/>
    </location>
</feature>
<keyword evidence="10" id="KW-0966">Cell projection</keyword>
<keyword evidence="16" id="KW-1185">Reference proteome</keyword>
<dbReference type="InterPro" id="IPR051241">
    <property type="entry name" value="DZIP_RILPL"/>
</dbReference>
<keyword evidence="4" id="KW-0963">Cytoplasm</keyword>
<accession>A0AAW1BHR1</accession>
<gene>
    <name evidence="15" type="ORF">NXF25_011772</name>
</gene>
<name>A0AAW1BHR1_CROAD</name>
<dbReference type="GO" id="GO:0005737">
    <property type="term" value="C:cytoplasm"/>
    <property type="evidence" value="ECO:0007669"/>
    <property type="project" value="TreeGrafter"/>
</dbReference>
<comment type="caution">
    <text evidence="15">The sequence shown here is derived from an EMBL/GenBank/DDBJ whole genome shotgun (WGS) entry which is preliminary data.</text>
</comment>
<dbReference type="InterPro" id="IPR058883">
    <property type="entry name" value="DZIP1_dom"/>
</dbReference>
<evidence type="ECO:0000256" key="11">
    <source>
        <dbReference type="PROSITE-ProRule" id="PRU00042"/>
    </source>
</evidence>
<dbReference type="AlphaFoldDB" id="A0AAW1BHR1"/>
<comment type="subcellular location">
    <subcellularLocation>
        <location evidence="2">Cytoplasm</location>
        <location evidence="2">Cytoskeleton</location>
        <location evidence="2">Cilium basal body</location>
    </subcellularLocation>
    <subcellularLocation>
        <location evidence="1">Cytoplasm</location>
        <location evidence="1">Cytoskeleton</location>
        <location evidence="1">Microtubule organizing center</location>
        <location evidence="1">Centrosome</location>
        <location evidence="1">Centriole</location>
    </subcellularLocation>
</comment>
<organism evidence="15 16">
    <name type="scientific">Crotalus adamanteus</name>
    <name type="common">Eastern diamondback rattlesnake</name>
    <dbReference type="NCBI Taxonomy" id="8729"/>
    <lineage>
        <taxon>Eukaryota</taxon>
        <taxon>Metazoa</taxon>
        <taxon>Chordata</taxon>
        <taxon>Craniata</taxon>
        <taxon>Vertebrata</taxon>
        <taxon>Euteleostomi</taxon>
        <taxon>Lepidosauria</taxon>
        <taxon>Squamata</taxon>
        <taxon>Bifurcata</taxon>
        <taxon>Unidentata</taxon>
        <taxon>Episquamata</taxon>
        <taxon>Toxicofera</taxon>
        <taxon>Serpentes</taxon>
        <taxon>Colubroidea</taxon>
        <taxon>Viperidae</taxon>
        <taxon>Crotalinae</taxon>
        <taxon>Crotalus</taxon>
    </lineage>
</organism>
<dbReference type="PROSITE" id="PS50157">
    <property type="entry name" value="ZINC_FINGER_C2H2_2"/>
    <property type="match status" value="1"/>
</dbReference>
<dbReference type="InterPro" id="IPR032714">
    <property type="entry name" value="DZIP1_N"/>
</dbReference>
<dbReference type="PROSITE" id="PS00028">
    <property type="entry name" value="ZINC_FINGER_C2H2_1"/>
    <property type="match status" value="1"/>
</dbReference>
<feature type="coiled-coil region" evidence="12">
    <location>
        <begin position="487"/>
        <end position="532"/>
    </location>
</feature>
<dbReference type="GO" id="GO:0005814">
    <property type="term" value="C:centriole"/>
    <property type="evidence" value="ECO:0007669"/>
    <property type="project" value="UniProtKB-SubCell"/>
</dbReference>
<keyword evidence="5" id="KW-0479">Metal-binding</keyword>
<dbReference type="GO" id="GO:0060271">
    <property type="term" value="P:cilium assembly"/>
    <property type="evidence" value="ECO:0007669"/>
    <property type="project" value="TreeGrafter"/>
</dbReference>
<evidence type="ECO:0000256" key="1">
    <source>
        <dbReference type="ARBA" id="ARBA00004114"/>
    </source>
</evidence>
<feature type="region of interest" description="Disordered" evidence="13">
    <location>
        <begin position="909"/>
        <end position="947"/>
    </location>
</feature>
<evidence type="ECO:0000256" key="8">
    <source>
        <dbReference type="ARBA" id="ARBA00023054"/>
    </source>
</evidence>
<evidence type="ECO:0000256" key="7">
    <source>
        <dbReference type="ARBA" id="ARBA00022833"/>
    </source>
</evidence>
<evidence type="ECO:0000313" key="15">
    <source>
        <dbReference type="EMBL" id="KAK9401058.1"/>
    </source>
</evidence>
<feature type="coiled-coil region" evidence="12">
    <location>
        <begin position="356"/>
        <end position="455"/>
    </location>
</feature>
<feature type="region of interest" description="Disordered" evidence="13">
    <location>
        <begin position="728"/>
        <end position="840"/>
    </location>
</feature>
<evidence type="ECO:0000313" key="16">
    <source>
        <dbReference type="Proteomes" id="UP001474421"/>
    </source>
</evidence>
<evidence type="ECO:0000256" key="6">
    <source>
        <dbReference type="ARBA" id="ARBA00022771"/>
    </source>
</evidence>
<evidence type="ECO:0000259" key="14">
    <source>
        <dbReference type="PROSITE" id="PS50157"/>
    </source>
</evidence>
<evidence type="ECO:0000256" key="4">
    <source>
        <dbReference type="ARBA" id="ARBA00022490"/>
    </source>
</evidence>
<feature type="compositionally biased region" description="Polar residues" evidence="13">
    <location>
        <begin position="750"/>
        <end position="765"/>
    </location>
</feature>
<dbReference type="GO" id="GO:0008270">
    <property type="term" value="F:zinc ion binding"/>
    <property type="evidence" value="ECO:0007669"/>
    <property type="project" value="UniProtKB-KW"/>
</dbReference>
<evidence type="ECO:0000256" key="9">
    <source>
        <dbReference type="ARBA" id="ARBA00023212"/>
    </source>
</evidence>
<comment type="similarity">
    <text evidence="3">Belongs to the DZIP C2H2-type zinc-finger protein family.</text>
</comment>
<evidence type="ECO:0000256" key="5">
    <source>
        <dbReference type="ARBA" id="ARBA00022723"/>
    </source>
</evidence>
<evidence type="ECO:0000256" key="12">
    <source>
        <dbReference type="SAM" id="Coils"/>
    </source>
</evidence>
<evidence type="ECO:0000256" key="10">
    <source>
        <dbReference type="ARBA" id="ARBA00023273"/>
    </source>
</evidence>
<feature type="compositionally biased region" description="Polar residues" evidence="13">
    <location>
        <begin position="925"/>
        <end position="947"/>
    </location>
</feature>
<evidence type="ECO:0000256" key="2">
    <source>
        <dbReference type="ARBA" id="ARBA00004120"/>
    </source>
</evidence>
<evidence type="ECO:0000256" key="13">
    <source>
        <dbReference type="SAM" id="MobiDB-lite"/>
    </source>
</evidence>
<sequence>MKLKQARESNQVPCFHKLLQQQLGLGDGLPAVSSPPGRSSGGAVEPRNCFQASPLTLQISGRESDSLLWGTGDGIFAWVVLNFLGGRGETEDFSAEFCLQPALFASAFLSASAGTQSQSPYIQFCFTKYASCGQPFVSNIYYPFPLPTSQHYWIDMPGSTFPVNFQRTCDFSGNMLANPSVIPAFKFQLRRETIDWRRFSAIDVERVTRELDIGTLQENINGVTFCNLDAEKCPYCQQPVDPVLLKVLKMAQLTIEYLLHSQEFLSMNLALQEEQHQAVLEDCKRIKYDLDKQAEELKGVKEESRRRKKMIATQQLLLQAGANNYHKCQLCDKTFMNYSFLKGHMERRHPEATALEKSKKKQVQQMESEIEELKVKLKETHVQLEAESQQRVQEAERLRQREDEERRKFERWKEEERAKFHTEMEELRQLFLTEIKDFSNKNSALEGKLQELQVKKAVASHLGTLQDDDSFEKQQWTKTQKELQGMKARIEQQKTEWEWKLKKFQKEKEKEKEKLKNENEKLKASLSSDQWKMAEYNKKQLASLTTQLREQAGVIQSQENTIKLLTSSKPREIQQVPKTEKLEESSEEELDDTLDRKNRVLEILRKDPNLLKQFRPILEETLEDKLETMGVKRGTKGIPAQTYKHLRTLIKKQQQQKAKTFPGLLNLRDKLEKEVQKKVVQKDEENMSLLFSPILEKNQRDQHFPLQVTPLKIGTQPVEVQYYALDTPKPAPRSKVSSMTSSIDIPKVPSPNQIRSSSPSLQQSAVHFPSTSPFSSETEESEEQTNMSSPKYTSLKAEPKQSKPVPRAAQVEESEWDSSDTDFSKEKIDTGKSSPVVAGTHSETLVQSMAKNLEKKLNIPGKKPPGGVKLFAVQSKEDAKTNHPTKKLQFAYEEDSDLEISSLEEISQHLEPETKIKKPQGPKVSGSSTALRGTSIWTSSSTKTGAW</sequence>
<dbReference type="Proteomes" id="UP001474421">
    <property type="component" value="Unassembled WGS sequence"/>
</dbReference>
<dbReference type="PANTHER" id="PTHR21502:SF8">
    <property type="entry name" value="CILIUM ASSEMBLY PROTEIN DZIP1L"/>
    <property type="match status" value="1"/>
</dbReference>
<dbReference type="InterPro" id="IPR013087">
    <property type="entry name" value="Znf_C2H2_type"/>
</dbReference>
<keyword evidence="8 12" id="KW-0175">Coiled coil</keyword>
<dbReference type="Pfam" id="PF13815">
    <property type="entry name" value="Dzip-like_N"/>
    <property type="match status" value="1"/>
</dbReference>
<protein>
    <submittedName>
        <fullName evidence="15">Zinc finger protein DZIP1L</fullName>
    </submittedName>
</protein>
<dbReference type="Pfam" id="PF25977">
    <property type="entry name" value="DZIP1"/>
    <property type="match status" value="1"/>
</dbReference>
<dbReference type="PANTHER" id="PTHR21502">
    <property type="entry name" value="ZINC FINGER PROTEIN DZIP1"/>
    <property type="match status" value="1"/>
</dbReference>
<proteinExistence type="inferred from homology"/>
<dbReference type="GO" id="GO:0036064">
    <property type="term" value="C:ciliary basal body"/>
    <property type="evidence" value="ECO:0007669"/>
    <property type="project" value="TreeGrafter"/>
</dbReference>
<dbReference type="Gene3D" id="3.30.160.60">
    <property type="entry name" value="Classic Zinc Finger"/>
    <property type="match status" value="1"/>
</dbReference>
<keyword evidence="6 11" id="KW-0863">Zinc-finger</keyword>
<evidence type="ECO:0000256" key="3">
    <source>
        <dbReference type="ARBA" id="ARBA00009131"/>
    </source>
</evidence>
<dbReference type="EMBL" id="JAOTOJ010000005">
    <property type="protein sequence ID" value="KAK9401058.1"/>
    <property type="molecule type" value="Genomic_DNA"/>
</dbReference>
<keyword evidence="7" id="KW-0862">Zinc</keyword>